<dbReference type="AlphaFoldDB" id="A0A9P6NSJ5"/>
<dbReference type="PANTHER" id="PTHR24559">
    <property type="entry name" value="TRANSPOSON TY3-I GAG-POL POLYPROTEIN"/>
    <property type="match status" value="1"/>
</dbReference>
<comment type="caution">
    <text evidence="1">The sequence shown here is derived from an EMBL/GenBank/DDBJ whole genome shotgun (WGS) entry which is preliminary data.</text>
</comment>
<evidence type="ECO:0000313" key="2">
    <source>
        <dbReference type="Proteomes" id="UP000886653"/>
    </source>
</evidence>
<dbReference type="SUPFAM" id="SSF56672">
    <property type="entry name" value="DNA/RNA polymerases"/>
    <property type="match status" value="1"/>
</dbReference>
<accession>A0A9P6NSJ5</accession>
<protein>
    <submittedName>
        <fullName evidence="1">Uncharacterized protein</fullName>
    </submittedName>
</protein>
<evidence type="ECO:0000313" key="1">
    <source>
        <dbReference type="EMBL" id="KAG0151199.1"/>
    </source>
</evidence>
<dbReference type="OrthoDB" id="5599163at2759"/>
<gene>
    <name evidence="1" type="ORF">CROQUDRAFT_37129</name>
</gene>
<dbReference type="InterPro" id="IPR043502">
    <property type="entry name" value="DNA/RNA_pol_sf"/>
</dbReference>
<dbReference type="Proteomes" id="UP000886653">
    <property type="component" value="Unassembled WGS sequence"/>
</dbReference>
<sequence>MNETVAEEEALIYVPQAFKDSTQYRQVHSFHCNYFKADLCSVNNSSVHNISSHSSQDFLSNFNIDDFEDVFINKEKILPGGKRRQKGRKKRITRRKGKKEDYGLYIEELLNEEELKTLDYLTKGLSVREQEKLQQDFKEGSYVCMATKYKPVAKKIRPVNQPMPQDCNPPLQRPELSRDPYLTPLTPFPPDFVETQKTTNERIKMLNFGPEGWLTEEELKLLLHVITLREKAIAYCEEERGLLKESWGMPYVIPVIDHEPWQKRPIPIPRAIKDDYIELVRERLKTGLYEQSTSSYSSPVFCVLKQDGKKLRVVHDLQELNKVTIKDAGVPPATEEFVESFGGRAIYGLGDIMGGYDERGLA</sequence>
<keyword evidence="2" id="KW-1185">Reference proteome</keyword>
<dbReference type="EMBL" id="MU167214">
    <property type="protein sequence ID" value="KAG0151199.1"/>
    <property type="molecule type" value="Genomic_DNA"/>
</dbReference>
<reference evidence="1" key="1">
    <citation type="submission" date="2013-11" db="EMBL/GenBank/DDBJ databases">
        <title>Genome sequence of the fusiform rust pathogen reveals effectors for host alternation and coevolution with pine.</title>
        <authorList>
            <consortium name="DOE Joint Genome Institute"/>
            <person name="Smith K."/>
            <person name="Pendleton A."/>
            <person name="Kubisiak T."/>
            <person name="Anderson C."/>
            <person name="Salamov A."/>
            <person name="Aerts A."/>
            <person name="Riley R."/>
            <person name="Clum A."/>
            <person name="Lindquist E."/>
            <person name="Ence D."/>
            <person name="Campbell M."/>
            <person name="Kronenberg Z."/>
            <person name="Feau N."/>
            <person name="Dhillon B."/>
            <person name="Hamelin R."/>
            <person name="Burleigh J."/>
            <person name="Smith J."/>
            <person name="Yandell M."/>
            <person name="Nelson C."/>
            <person name="Grigoriev I."/>
            <person name="Davis J."/>
        </authorList>
    </citation>
    <scope>NUCLEOTIDE SEQUENCE</scope>
    <source>
        <strain evidence="1">G11</strain>
    </source>
</reference>
<dbReference type="PANTHER" id="PTHR24559:SF444">
    <property type="entry name" value="REVERSE TRANSCRIPTASE DOMAIN-CONTAINING PROTEIN"/>
    <property type="match status" value="1"/>
</dbReference>
<proteinExistence type="predicted"/>
<name>A0A9P6NSJ5_9BASI</name>
<organism evidence="1 2">
    <name type="scientific">Cronartium quercuum f. sp. fusiforme G11</name>
    <dbReference type="NCBI Taxonomy" id="708437"/>
    <lineage>
        <taxon>Eukaryota</taxon>
        <taxon>Fungi</taxon>
        <taxon>Dikarya</taxon>
        <taxon>Basidiomycota</taxon>
        <taxon>Pucciniomycotina</taxon>
        <taxon>Pucciniomycetes</taxon>
        <taxon>Pucciniales</taxon>
        <taxon>Coleosporiaceae</taxon>
        <taxon>Cronartium</taxon>
    </lineage>
</organism>
<dbReference type="InterPro" id="IPR053134">
    <property type="entry name" value="RNA-dir_DNA_polymerase"/>
</dbReference>
<feature type="non-terminal residue" evidence="1">
    <location>
        <position position="362"/>
    </location>
</feature>
<dbReference type="Gene3D" id="3.10.10.10">
    <property type="entry name" value="HIV Type 1 Reverse Transcriptase, subunit A, domain 1"/>
    <property type="match status" value="1"/>
</dbReference>